<dbReference type="InParanoid" id="M1DAE7"/>
<accession>M1DAE7</accession>
<feature type="region of interest" description="Disordered" evidence="1">
    <location>
        <begin position="124"/>
        <end position="149"/>
    </location>
</feature>
<dbReference type="PaxDb" id="4113-PGSC0003DMT400085851"/>
<evidence type="ECO:0000256" key="1">
    <source>
        <dbReference type="SAM" id="MobiDB-lite"/>
    </source>
</evidence>
<evidence type="ECO:0000313" key="2">
    <source>
        <dbReference type="EnsemblPlants" id="PGSC0003DMT400085851"/>
    </source>
</evidence>
<reference evidence="3" key="1">
    <citation type="journal article" date="2011" name="Nature">
        <title>Genome sequence and analysis of the tuber crop potato.</title>
        <authorList>
            <consortium name="The Potato Genome Sequencing Consortium"/>
        </authorList>
    </citation>
    <scope>NUCLEOTIDE SEQUENCE [LARGE SCALE GENOMIC DNA]</scope>
    <source>
        <strain evidence="3">cv. DM1-3 516 R44</strain>
    </source>
</reference>
<dbReference type="EnsemblPlants" id="PGSC0003DMT400085851">
    <property type="protein sequence ID" value="PGSC0003DMT400085851"/>
    <property type="gene ID" value="PGSC0003DMG400035422"/>
</dbReference>
<dbReference type="Proteomes" id="UP000011115">
    <property type="component" value="Unassembled WGS sequence"/>
</dbReference>
<dbReference type="AlphaFoldDB" id="M1DAE7"/>
<dbReference type="Gramene" id="PGSC0003DMT400085851">
    <property type="protein sequence ID" value="PGSC0003DMT400085851"/>
    <property type="gene ID" value="PGSC0003DMG400035422"/>
</dbReference>
<protein>
    <submittedName>
        <fullName evidence="2">Uncharacterized protein</fullName>
    </submittedName>
</protein>
<keyword evidence="3" id="KW-1185">Reference proteome</keyword>
<sequence>MNIIENLQFVVIGKFSYDWPGSSIYDEKFKVDDETTQAMAWISFPDLKPTYFAKYSIFSSASTIGKPLHLDLATINITDTAQKSTHIEKLQGIVSHQIIPEDAITNTIGETTLLKDTDTLIEDNEKDDGGGRWASGAGGLGSSGSWSIT</sequence>
<reference evidence="2" key="2">
    <citation type="submission" date="2015-06" db="UniProtKB">
        <authorList>
            <consortium name="EnsemblPlants"/>
        </authorList>
    </citation>
    <scope>IDENTIFICATION</scope>
    <source>
        <strain evidence="2">DM1-3 516 R44</strain>
    </source>
</reference>
<name>M1DAE7_SOLTU</name>
<evidence type="ECO:0000313" key="3">
    <source>
        <dbReference type="Proteomes" id="UP000011115"/>
    </source>
</evidence>
<organism evidence="2 3">
    <name type="scientific">Solanum tuberosum</name>
    <name type="common">Potato</name>
    <dbReference type="NCBI Taxonomy" id="4113"/>
    <lineage>
        <taxon>Eukaryota</taxon>
        <taxon>Viridiplantae</taxon>
        <taxon>Streptophyta</taxon>
        <taxon>Embryophyta</taxon>
        <taxon>Tracheophyta</taxon>
        <taxon>Spermatophyta</taxon>
        <taxon>Magnoliopsida</taxon>
        <taxon>eudicotyledons</taxon>
        <taxon>Gunneridae</taxon>
        <taxon>Pentapetalae</taxon>
        <taxon>asterids</taxon>
        <taxon>lamiids</taxon>
        <taxon>Solanales</taxon>
        <taxon>Solanaceae</taxon>
        <taxon>Solanoideae</taxon>
        <taxon>Solaneae</taxon>
        <taxon>Solanum</taxon>
    </lineage>
</organism>
<feature type="compositionally biased region" description="Gly residues" evidence="1">
    <location>
        <begin position="131"/>
        <end position="142"/>
    </location>
</feature>
<proteinExistence type="predicted"/>
<dbReference type="HOGENOM" id="CLU_1752922_0_0_1"/>